<sequence>MRDNTVLVNTTTPARVRLYMEGNYTCVATSRYGTNTSNFVLSFVDTPLKALLSPIHTLFKKKIVGITVAIRGKAVLLGKCTSTVTEKMSMEFTGNFSHPSAGIFSSLINLHWLLVYKVETYDANHGNYLATPEDKSNE</sequence>
<dbReference type="AlphaFoldDB" id="A0A3M6UD09"/>
<accession>A0A3M6UD09</accession>
<dbReference type="EMBL" id="RCHS01001764">
    <property type="protein sequence ID" value="RMX51515.1"/>
    <property type="molecule type" value="Genomic_DNA"/>
</dbReference>
<evidence type="ECO:0000313" key="1">
    <source>
        <dbReference type="EMBL" id="RMX51515.1"/>
    </source>
</evidence>
<comment type="caution">
    <text evidence="1">The sequence shown here is derived from an EMBL/GenBank/DDBJ whole genome shotgun (WGS) entry which is preliminary data.</text>
</comment>
<reference evidence="1 2" key="1">
    <citation type="journal article" date="2018" name="Sci. Rep.">
        <title>Comparative analysis of the Pocillopora damicornis genome highlights role of immune system in coral evolution.</title>
        <authorList>
            <person name="Cunning R."/>
            <person name="Bay R.A."/>
            <person name="Gillette P."/>
            <person name="Baker A.C."/>
            <person name="Traylor-Knowles N."/>
        </authorList>
    </citation>
    <scope>NUCLEOTIDE SEQUENCE [LARGE SCALE GENOMIC DNA]</scope>
    <source>
        <strain evidence="1">RSMAS</strain>
        <tissue evidence="1">Whole animal</tissue>
    </source>
</reference>
<dbReference type="Proteomes" id="UP000275408">
    <property type="component" value="Unassembled WGS sequence"/>
</dbReference>
<evidence type="ECO:0000313" key="2">
    <source>
        <dbReference type="Proteomes" id="UP000275408"/>
    </source>
</evidence>
<name>A0A3M6UD09_POCDA</name>
<organism evidence="1 2">
    <name type="scientific">Pocillopora damicornis</name>
    <name type="common">Cauliflower coral</name>
    <name type="synonym">Millepora damicornis</name>
    <dbReference type="NCBI Taxonomy" id="46731"/>
    <lineage>
        <taxon>Eukaryota</taxon>
        <taxon>Metazoa</taxon>
        <taxon>Cnidaria</taxon>
        <taxon>Anthozoa</taxon>
        <taxon>Hexacorallia</taxon>
        <taxon>Scleractinia</taxon>
        <taxon>Astrocoeniina</taxon>
        <taxon>Pocilloporidae</taxon>
        <taxon>Pocillopora</taxon>
    </lineage>
</organism>
<proteinExistence type="predicted"/>
<protein>
    <submittedName>
        <fullName evidence="1">Uncharacterized protein</fullName>
    </submittedName>
</protein>
<keyword evidence="2" id="KW-1185">Reference proteome</keyword>
<gene>
    <name evidence="1" type="ORF">pdam_00014835</name>
</gene>